<dbReference type="Proteomes" id="UP001230649">
    <property type="component" value="Unassembled WGS sequence"/>
</dbReference>
<protein>
    <submittedName>
        <fullName evidence="1">Uncharacterized protein</fullName>
    </submittedName>
</protein>
<accession>A0ACC2WTA4</accession>
<evidence type="ECO:0000313" key="2">
    <source>
        <dbReference type="Proteomes" id="UP001230649"/>
    </source>
</evidence>
<evidence type="ECO:0000313" key="1">
    <source>
        <dbReference type="EMBL" id="KAJ9113762.1"/>
    </source>
</evidence>
<dbReference type="EMBL" id="JASBWS010000011">
    <property type="protein sequence ID" value="KAJ9113762.1"/>
    <property type="molecule type" value="Genomic_DNA"/>
</dbReference>
<organism evidence="1 2">
    <name type="scientific">Naganishia adeliensis</name>
    <dbReference type="NCBI Taxonomy" id="92952"/>
    <lineage>
        <taxon>Eukaryota</taxon>
        <taxon>Fungi</taxon>
        <taxon>Dikarya</taxon>
        <taxon>Basidiomycota</taxon>
        <taxon>Agaricomycotina</taxon>
        <taxon>Tremellomycetes</taxon>
        <taxon>Filobasidiales</taxon>
        <taxon>Filobasidiaceae</taxon>
        <taxon>Naganishia</taxon>
    </lineage>
</organism>
<name>A0ACC2WTA4_9TREE</name>
<proteinExistence type="predicted"/>
<sequence length="225" mass="23996">MSTQTLRALTRELATLTSSPPEGVRVQVADEADLMGKGGVVGVVEGPKGTPYEGGYFKVAFGFEGGEFPDRPPMCTMITKIFHPNISKTGEICVDTLKKGWKREYGIGHVLVTIKCLLIVPNPESALDEEAGKLLLEDYQEYYKRAKLMTGIHATPKTPPKEFIDTLTPSTSASSSKSSTSLPLQPHAHAINATVANPSASSAPVKKVVAGSGTGTKAKRGLKRL</sequence>
<reference evidence="1" key="1">
    <citation type="submission" date="2023-04" db="EMBL/GenBank/DDBJ databases">
        <title>Draft Genome sequencing of Naganishia species isolated from polar environments using Oxford Nanopore Technology.</title>
        <authorList>
            <person name="Leo P."/>
            <person name="Venkateswaran K."/>
        </authorList>
    </citation>
    <scope>NUCLEOTIDE SEQUENCE</scope>
    <source>
        <strain evidence="1">MNA-CCFEE 5262</strain>
    </source>
</reference>
<keyword evidence="2" id="KW-1185">Reference proteome</keyword>
<gene>
    <name evidence="1" type="ORF">QFC20_001788</name>
</gene>
<comment type="caution">
    <text evidence="1">The sequence shown here is derived from an EMBL/GenBank/DDBJ whole genome shotgun (WGS) entry which is preliminary data.</text>
</comment>